<comment type="cofactor">
    <cofactor evidence="1">
        <name>FAD</name>
        <dbReference type="ChEBI" id="CHEBI:57692"/>
    </cofactor>
</comment>
<sequence>MTQPSPARPTVNPAALLELRLNLAGRAISAEEADYDARRAVWNAAVDALPALIVRALDVGDVARTIRFARAQRLPLAVRSGGHSPAGFGTVDRGVVLDLSEMKGIAVEPETRRVRVEPGLTWGEVAGALHPHGLAVTAGDVPTVGVGGLTQGGGIGWFVRQHGLALDRLRAVELVTADGRVLRASATEFPDLFWGLRGGGANLGVITALEFEAHAGGVVYGGMVVYDGQDARRVLGEYARLAAGAPDELSTQAILMAAPPLPFLPPEVVGRPLVVVGVCYSGDPAEGERVVAPLRRLGTPVADLIGPMPYPALLEMYAGGGLPGLRHFVRSGFVPRVEGAFLDALVEGAMEVFNPGTHVQLRILGGELARIPTTSTAFAHRDRAALLMVGHLCPAELPTDAADLARGASEHVFAAVRPFTSGTYGNFLGLGEEGRVAEVYGERVLARLTALKAEYDPENVFARNANVRPGVRESALQPA</sequence>
<accession>A0ABN6RKX0</accession>
<organism evidence="7 8">
    <name type="scientific">Deinococcus aetherius</name>
    <dbReference type="NCBI Taxonomy" id="200252"/>
    <lineage>
        <taxon>Bacteria</taxon>
        <taxon>Thermotogati</taxon>
        <taxon>Deinococcota</taxon>
        <taxon>Deinococci</taxon>
        <taxon>Deinococcales</taxon>
        <taxon>Deinococcaceae</taxon>
        <taxon>Deinococcus</taxon>
    </lineage>
</organism>
<evidence type="ECO:0000256" key="2">
    <source>
        <dbReference type="ARBA" id="ARBA00005466"/>
    </source>
</evidence>
<gene>
    <name evidence="7" type="ORF">DAETH_39290</name>
</gene>
<keyword evidence="3" id="KW-0285">Flavoprotein</keyword>
<evidence type="ECO:0000313" key="8">
    <source>
        <dbReference type="Proteomes" id="UP001064971"/>
    </source>
</evidence>
<evidence type="ECO:0000256" key="3">
    <source>
        <dbReference type="ARBA" id="ARBA00022630"/>
    </source>
</evidence>
<dbReference type="Gene3D" id="3.30.465.10">
    <property type="match status" value="1"/>
</dbReference>
<evidence type="ECO:0000256" key="4">
    <source>
        <dbReference type="ARBA" id="ARBA00022827"/>
    </source>
</evidence>
<dbReference type="Pfam" id="PF08031">
    <property type="entry name" value="BBE"/>
    <property type="match status" value="1"/>
</dbReference>
<dbReference type="Gene3D" id="3.40.462.20">
    <property type="match status" value="1"/>
</dbReference>
<keyword evidence="7" id="KW-0614">Plasmid</keyword>
<dbReference type="Proteomes" id="UP001064971">
    <property type="component" value="Plasmid pDAETH-2"/>
</dbReference>
<dbReference type="InterPro" id="IPR012951">
    <property type="entry name" value="BBE"/>
</dbReference>
<dbReference type="InterPro" id="IPR016167">
    <property type="entry name" value="FAD-bd_PCMH_sub1"/>
</dbReference>
<name>A0ABN6RKX0_9DEIO</name>
<evidence type="ECO:0000313" key="7">
    <source>
        <dbReference type="EMBL" id="BDP43960.1"/>
    </source>
</evidence>
<dbReference type="PANTHER" id="PTHR42973">
    <property type="entry name" value="BINDING OXIDOREDUCTASE, PUTATIVE (AFU_ORTHOLOGUE AFUA_1G17690)-RELATED"/>
    <property type="match status" value="1"/>
</dbReference>
<dbReference type="PANTHER" id="PTHR42973:SF39">
    <property type="entry name" value="FAD-BINDING PCMH-TYPE DOMAIN-CONTAINING PROTEIN"/>
    <property type="match status" value="1"/>
</dbReference>
<dbReference type="SUPFAM" id="SSF56176">
    <property type="entry name" value="FAD-binding/transporter-associated domain-like"/>
    <property type="match status" value="1"/>
</dbReference>
<dbReference type="InterPro" id="IPR016166">
    <property type="entry name" value="FAD-bd_PCMH"/>
</dbReference>
<dbReference type="InterPro" id="IPR016169">
    <property type="entry name" value="FAD-bd_PCMH_sub2"/>
</dbReference>
<comment type="similarity">
    <text evidence="2">Belongs to the oxygen-dependent FAD-linked oxidoreductase family.</text>
</comment>
<proteinExistence type="inferred from homology"/>
<reference evidence="7" key="1">
    <citation type="submission" date="2022-07" db="EMBL/GenBank/DDBJ databases">
        <title>Complete Genome Sequence of the Radioresistant Bacterium Deinococcus aetherius ST0316, Isolated from the Air Dust collected in Lower Stratosphere above Japan.</title>
        <authorList>
            <person name="Satoh K."/>
            <person name="Hagiwara K."/>
            <person name="Katsumata K."/>
            <person name="Kubo A."/>
            <person name="Yokobori S."/>
            <person name="Yamagishi A."/>
            <person name="Oono Y."/>
            <person name="Narumi I."/>
        </authorList>
    </citation>
    <scope>NUCLEOTIDE SEQUENCE</scope>
    <source>
        <strain evidence="7">ST0316</strain>
        <plasmid evidence="7">pDAETH-2</plasmid>
    </source>
</reference>
<keyword evidence="5" id="KW-0560">Oxidoreductase</keyword>
<evidence type="ECO:0000256" key="1">
    <source>
        <dbReference type="ARBA" id="ARBA00001974"/>
    </source>
</evidence>
<feature type="domain" description="FAD-binding PCMH-type" evidence="6">
    <location>
        <begin position="46"/>
        <end position="216"/>
    </location>
</feature>
<dbReference type="Gene3D" id="3.30.43.10">
    <property type="entry name" value="Uridine Diphospho-n-acetylenolpyruvylglucosamine Reductase, domain 2"/>
    <property type="match status" value="1"/>
</dbReference>
<evidence type="ECO:0000256" key="5">
    <source>
        <dbReference type="ARBA" id="ARBA00023002"/>
    </source>
</evidence>
<keyword evidence="8" id="KW-1185">Reference proteome</keyword>
<protein>
    <submittedName>
        <fullName evidence="7">FAD-linked oxidase</fullName>
    </submittedName>
</protein>
<keyword evidence="4" id="KW-0274">FAD</keyword>
<dbReference type="EMBL" id="AP026562">
    <property type="protein sequence ID" value="BDP43960.1"/>
    <property type="molecule type" value="Genomic_DNA"/>
</dbReference>
<dbReference type="PROSITE" id="PS51387">
    <property type="entry name" value="FAD_PCMH"/>
    <property type="match status" value="1"/>
</dbReference>
<geneLocation type="plasmid" evidence="7 8">
    <name>pDAETH-2</name>
</geneLocation>
<dbReference type="InterPro" id="IPR006093">
    <property type="entry name" value="Oxy_OxRdtase_FAD_BS"/>
</dbReference>
<dbReference type="InterPro" id="IPR050416">
    <property type="entry name" value="FAD-linked_Oxidoreductase"/>
</dbReference>
<dbReference type="RefSeq" id="WP_264778327.1">
    <property type="nucleotide sequence ID" value="NZ_AP026562.1"/>
</dbReference>
<evidence type="ECO:0000259" key="6">
    <source>
        <dbReference type="PROSITE" id="PS51387"/>
    </source>
</evidence>
<dbReference type="Pfam" id="PF01565">
    <property type="entry name" value="FAD_binding_4"/>
    <property type="match status" value="1"/>
</dbReference>
<dbReference type="InterPro" id="IPR036318">
    <property type="entry name" value="FAD-bd_PCMH-like_sf"/>
</dbReference>
<dbReference type="PROSITE" id="PS00862">
    <property type="entry name" value="OX2_COVAL_FAD"/>
    <property type="match status" value="1"/>
</dbReference>
<dbReference type="InterPro" id="IPR006094">
    <property type="entry name" value="Oxid_FAD_bind_N"/>
</dbReference>